<dbReference type="InterPro" id="IPR057326">
    <property type="entry name" value="KR_dom"/>
</dbReference>
<feature type="domain" description="Ketoreductase" evidence="3">
    <location>
        <begin position="7"/>
        <end position="202"/>
    </location>
</feature>
<keyword evidence="5" id="KW-1185">Reference proteome</keyword>
<protein>
    <submittedName>
        <fullName evidence="4">Short-chain dehydrogenase</fullName>
    </submittedName>
</protein>
<name>A0ABX2F031_9PSEU</name>
<evidence type="ECO:0000256" key="1">
    <source>
        <dbReference type="ARBA" id="ARBA00006484"/>
    </source>
</evidence>
<comment type="similarity">
    <text evidence="1">Belongs to the short-chain dehydrogenases/reductases (SDR) family.</text>
</comment>
<accession>A0ABX2F031</accession>
<dbReference type="PRINTS" id="PR00081">
    <property type="entry name" value="GDHRDH"/>
</dbReference>
<dbReference type="SUPFAM" id="SSF51735">
    <property type="entry name" value="NAD(P)-binding Rossmann-fold domains"/>
    <property type="match status" value="1"/>
</dbReference>
<reference evidence="4 5" key="1">
    <citation type="submission" date="2020-01" db="EMBL/GenBank/DDBJ databases">
        <title>Kibdelosporangium persica a novel Actinomycetes from a hot desert in Iran.</title>
        <authorList>
            <person name="Safaei N."/>
            <person name="Zaburannyi N."/>
            <person name="Mueller R."/>
            <person name="Wink J."/>
        </authorList>
    </citation>
    <scope>NUCLEOTIDE SEQUENCE [LARGE SCALE GENOMIC DNA]</scope>
    <source>
        <strain evidence="4 5">4NS15</strain>
    </source>
</reference>
<keyword evidence="2" id="KW-0560">Oxidoreductase</keyword>
<dbReference type="SMART" id="SM00822">
    <property type="entry name" value="PKS_KR"/>
    <property type="match status" value="1"/>
</dbReference>
<dbReference type="RefSeq" id="WP_173126941.1">
    <property type="nucleotide sequence ID" value="NZ_CBCSGW010000051.1"/>
</dbReference>
<dbReference type="Proteomes" id="UP000763557">
    <property type="component" value="Unassembled WGS sequence"/>
</dbReference>
<dbReference type="InterPro" id="IPR051687">
    <property type="entry name" value="Peroxisomal_Beta-Oxidation"/>
</dbReference>
<gene>
    <name evidence="4" type="ORF">GC106_17840</name>
</gene>
<evidence type="ECO:0000259" key="3">
    <source>
        <dbReference type="SMART" id="SM00822"/>
    </source>
</evidence>
<dbReference type="InterPro" id="IPR036291">
    <property type="entry name" value="NAD(P)-bd_dom_sf"/>
</dbReference>
<sequence>MGALTGRVVLITGAGRGIGREEALFFADEGAKVVVNDPGVAPDGSGRDAGVAAAVVDEIVARGGSAVANTDSVNDWEGARRMVDTAVEAFGDLHAVVNNATIKADRAMTRMTEREFDDVVAVKLKGTFAVSRWAARYWRAQYESGIRVDRAIVTTSSGSGLTNPLPGQTNYAAANAGVAAMTISSALELGRYGVRVNCISPSMARTRLTLGVPGMSDSPPSGTFDPLHPGASAPVAGYLASADCPLTGQVLVVRGSTVVVANGWSPGAHVTRDGSLWTVDELGKALGELRFADQFEKLAHALGGALGAAGRERIQQLINAQLDEVSPGS</sequence>
<dbReference type="Pfam" id="PF00106">
    <property type="entry name" value="adh_short"/>
    <property type="match status" value="1"/>
</dbReference>
<organism evidence="4 5">
    <name type="scientific">Kibdelosporangium persicum</name>
    <dbReference type="NCBI Taxonomy" id="2698649"/>
    <lineage>
        <taxon>Bacteria</taxon>
        <taxon>Bacillati</taxon>
        <taxon>Actinomycetota</taxon>
        <taxon>Actinomycetes</taxon>
        <taxon>Pseudonocardiales</taxon>
        <taxon>Pseudonocardiaceae</taxon>
        <taxon>Kibdelosporangium</taxon>
    </lineage>
</organism>
<evidence type="ECO:0000256" key="2">
    <source>
        <dbReference type="ARBA" id="ARBA00023002"/>
    </source>
</evidence>
<dbReference type="PANTHER" id="PTHR45024:SF2">
    <property type="entry name" value="SCP2 DOMAIN-CONTAINING PROTEIN"/>
    <property type="match status" value="1"/>
</dbReference>
<evidence type="ECO:0000313" key="5">
    <source>
        <dbReference type="Proteomes" id="UP000763557"/>
    </source>
</evidence>
<dbReference type="PANTHER" id="PTHR45024">
    <property type="entry name" value="DEHYDROGENASES, SHORT CHAIN"/>
    <property type="match status" value="1"/>
</dbReference>
<evidence type="ECO:0000313" key="4">
    <source>
        <dbReference type="EMBL" id="NRN64578.1"/>
    </source>
</evidence>
<comment type="caution">
    <text evidence="4">The sequence shown here is derived from an EMBL/GenBank/DDBJ whole genome shotgun (WGS) entry which is preliminary data.</text>
</comment>
<dbReference type="InterPro" id="IPR002347">
    <property type="entry name" value="SDR_fam"/>
</dbReference>
<dbReference type="EMBL" id="JAAATY010000004">
    <property type="protein sequence ID" value="NRN64578.1"/>
    <property type="molecule type" value="Genomic_DNA"/>
</dbReference>
<dbReference type="Gene3D" id="3.40.50.720">
    <property type="entry name" value="NAD(P)-binding Rossmann-like Domain"/>
    <property type="match status" value="1"/>
</dbReference>
<proteinExistence type="inferred from homology"/>